<dbReference type="SUPFAM" id="SSF50978">
    <property type="entry name" value="WD40 repeat-like"/>
    <property type="match status" value="1"/>
</dbReference>
<evidence type="ECO:0000256" key="4">
    <source>
        <dbReference type="ARBA" id="ARBA00008773"/>
    </source>
</evidence>
<dbReference type="PROSITE" id="PS50082">
    <property type="entry name" value="WD_REPEATS_2"/>
    <property type="match status" value="3"/>
</dbReference>
<feature type="transmembrane region" description="Helical" evidence="29">
    <location>
        <begin position="162"/>
        <end position="185"/>
    </location>
</feature>
<evidence type="ECO:0000256" key="17">
    <source>
        <dbReference type="ARBA" id="ARBA00022989"/>
    </source>
</evidence>
<dbReference type="InterPro" id="IPR036322">
    <property type="entry name" value="WD40_repeat_dom_sf"/>
</dbReference>
<comment type="caution">
    <text evidence="31">The sequence shown here is derived from an EMBL/GenBank/DDBJ whole genome shotgun (WGS) entry which is preliminary data.</text>
</comment>
<feature type="transmembrane region" description="Helical" evidence="29">
    <location>
        <begin position="197"/>
        <end position="220"/>
    </location>
</feature>
<evidence type="ECO:0000256" key="23">
    <source>
        <dbReference type="ARBA" id="ARBA00025327"/>
    </source>
</evidence>
<dbReference type="PANTHER" id="PTHR43979:SF1">
    <property type="entry name" value="PRE-MRNA-PROCESSING FACTOR 17"/>
    <property type="match status" value="1"/>
</dbReference>
<keyword evidence="15 27" id="KW-0378">Hydrolase</keyword>
<feature type="transmembrane region" description="Helical" evidence="29">
    <location>
        <begin position="232"/>
        <end position="251"/>
    </location>
</feature>
<dbReference type="SMART" id="SM00320">
    <property type="entry name" value="WD40"/>
    <property type="match status" value="6"/>
</dbReference>
<dbReference type="EMBL" id="NCVQ01000010">
    <property type="protein sequence ID" value="PWZ05293.1"/>
    <property type="molecule type" value="Genomic_DNA"/>
</dbReference>
<feature type="transmembrane region" description="Helical" evidence="29">
    <location>
        <begin position="283"/>
        <end position="302"/>
    </location>
</feature>
<evidence type="ECO:0000256" key="16">
    <source>
        <dbReference type="ARBA" id="ARBA00022837"/>
    </source>
</evidence>
<evidence type="ECO:0000256" key="11">
    <source>
        <dbReference type="ARBA" id="ARBA00022692"/>
    </source>
</evidence>
<comment type="subcellular location">
    <subcellularLocation>
        <location evidence="1">Nucleus</location>
    </subcellularLocation>
    <subcellularLocation>
        <location evidence="2">Vacuole membrane</location>
        <topology evidence="2">Multi-pass membrane protein</topology>
    </subcellularLocation>
</comment>
<feature type="repeat" description="WD" evidence="25">
    <location>
        <begin position="793"/>
        <end position="825"/>
    </location>
</feature>
<keyword evidence="7" id="KW-0926">Vacuole</keyword>
<organism evidence="31">
    <name type="scientific">Zea mays</name>
    <name type="common">Maize</name>
    <dbReference type="NCBI Taxonomy" id="4577"/>
    <lineage>
        <taxon>Eukaryota</taxon>
        <taxon>Viridiplantae</taxon>
        <taxon>Streptophyta</taxon>
        <taxon>Embryophyta</taxon>
        <taxon>Tracheophyta</taxon>
        <taxon>Spermatophyta</taxon>
        <taxon>Magnoliopsida</taxon>
        <taxon>Liliopsida</taxon>
        <taxon>Poales</taxon>
        <taxon>Poaceae</taxon>
        <taxon>PACMAD clade</taxon>
        <taxon>Panicoideae</taxon>
        <taxon>Andropogonodae</taxon>
        <taxon>Andropogoneae</taxon>
        <taxon>Tripsacinae</taxon>
        <taxon>Zea</taxon>
    </lineage>
</organism>
<feature type="transmembrane region" description="Helical" evidence="29">
    <location>
        <begin position="68"/>
        <end position="91"/>
    </location>
</feature>
<keyword evidence="8" id="KW-0109">Calcium transport</keyword>
<dbReference type="InterPro" id="IPR004837">
    <property type="entry name" value="NaCa_Exmemb"/>
</dbReference>
<reference evidence="31" key="1">
    <citation type="journal article" date="2018" name="Nat. Genet.">
        <title>Extensive intraspecific gene order and gene structural variations between Mo17 and other maize genomes.</title>
        <authorList>
            <person name="Sun S."/>
            <person name="Zhou Y."/>
            <person name="Chen J."/>
            <person name="Shi J."/>
            <person name="Zhao H."/>
            <person name="Zhao H."/>
            <person name="Song W."/>
            <person name="Zhang M."/>
            <person name="Cui Y."/>
            <person name="Dong X."/>
            <person name="Liu H."/>
            <person name="Ma X."/>
            <person name="Jiao Y."/>
            <person name="Wang B."/>
            <person name="Wei X."/>
            <person name="Stein J.C."/>
            <person name="Glaubitz J.C."/>
            <person name="Lu F."/>
            <person name="Yu G."/>
            <person name="Liang C."/>
            <person name="Fengler K."/>
            <person name="Li B."/>
            <person name="Rafalski A."/>
            <person name="Schnable P.S."/>
            <person name="Ware D.H."/>
            <person name="Buckler E.S."/>
            <person name="Lai J."/>
        </authorList>
    </citation>
    <scope>NUCLEOTIDE SEQUENCE [LARGE SCALE GENOMIC DNA]</scope>
    <source>
        <tissue evidence="31">Seedling</tissue>
    </source>
</reference>
<keyword evidence="17 29" id="KW-1133">Transmembrane helix</keyword>
<feature type="region of interest" description="Disordered" evidence="28">
    <location>
        <begin position="577"/>
        <end position="616"/>
    </location>
</feature>
<feature type="transmembrane region" description="Helical" evidence="29">
    <location>
        <begin position="314"/>
        <end position="340"/>
    </location>
</feature>
<dbReference type="Proteomes" id="UP000251960">
    <property type="component" value="Chromosome 9"/>
</dbReference>
<dbReference type="InterPro" id="IPR017853">
    <property type="entry name" value="GH"/>
</dbReference>
<dbReference type="SUPFAM" id="SSF51445">
    <property type="entry name" value="(Trans)glycosidases"/>
    <property type="match status" value="1"/>
</dbReference>
<keyword evidence="21" id="KW-0539">Nucleus</keyword>
<evidence type="ECO:0000256" key="28">
    <source>
        <dbReference type="SAM" id="MobiDB-lite"/>
    </source>
</evidence>
<keyword evidence="18" id="KW-0406">Ion transport</keyword>
<evidence type="ECO:0000256" key="22">
    <source>
        <dbReference type="ARBA" id="ARBA00023295"/>
    </source>
</evidence>
<evidence type="ECO:0000256" key="3">
    <source>
        <dbReference type="ARBA" id="ARBA00008248"/>
    </source>
</evidence>
<feature type="transmembrane region" description="Helical" evidence="29">
    <location>
        <begin position="128"/>
        <end position="150"/>
    </location>
</feature>
<accession>A0A3L6DAY8</accession>
<dbReference type="PROSITE" id="PS00678">
    <property type="entry name" value="WD_REPEATS_1"/>
    <property type="match status" value="1"/>
</dbReference>
<dbReference type="GO" id="GO:0005975">
    <property type="term" value="P:carbohydrate metabolic process"/>
    <property type="evidence" value="ECO:0007669"/>
    <property type="project" value="InterPro"/>
</dbReference>
<evidence type="ECO:0000313" key="31">
    <source>
        <dbReference type="EMBL" id="PWZ05293.1"/>
    </source>
</evidence>
<evidence type="ECO:0000256" key="14">
    <source>
        <dbReference type="ARBA" id="ARBA00022737"/>
    </source>
</evidence>
<keyword evidence="22 27" id="KW-0326">Glycosidase</keyword>
<keyword evidence="13" id="KW-0732">Signal</keyword>
<feature type="transmembrane region" description="Helical" evidence="29">
    <location>
        <begin position="347"/>
        <end position="374"/>
    </location>
</feature>
<feature type="domain" description="X8" evidence="30">
    <location>
        <begin position="1311"/>
        <end position="1391"/>
    </location>
</feature>
<dbReference type="FunFam" id="2.130.10.10:FF:000034">
    <property type="entry name" value="Pre-mRNA-processing factor 17, putative"/>
    <property type="match status" value="1"/>
</dbReference>
<dbReference type="InterPro" id="IPR001680">
    <property type="entry name" value="WD40_rpt"/>
</dbReference>
<evidence type="ECO:0000256" key="20">
    <source>
        <dbReference type="ARBA" id="ARBA00023187"/>
    </source>
</evidence>
<evidence type="ECO:0000256" key="26">
    <source>
        <dbReference type="RuleBase" id="RU004335"/>
    </source>
</evidence>
<dbReference type="FunFam" id="1.20.1420.30:FF:000012">
    <property type="entry name" value="Vacuolar cation/proton exchanger"/>
    <property type="match status" value="1"/>
</dbReference>
<dbReference type="GO" id="GO:0009705">
    <property type="term" value="C:plant-type vacuole membrane"/>
    <property type="evidence" value="ECO:0007669"/>
    <property type="project" value="UniProtKB-ARBA"/>
</dbReference>
<dbReference type="FunFam" id="3.20.20.80:FF:000008">
    <property type="entry name" value="Glucan endo-1,3-beta-glucosidase 5"/>
    <property type="match status" value="1"/>
</dbReference>
<dbReference type="InterPro" id="IPR044880">
    <property type="entry name" value="NCX_ion-bd_dom_sf"/>
</dbReference>
<dbReference type="InterPro" id="IPR000490">
    <property type="entry name" value="Glyco_hydro_17"/>
</dbReference>
<keyword evidence="12" id="KW-0747">Spliceosome</keyword>
<keyword evidence="9 25" id="KW-0853">WD repeat</keyword>
<protein>
    <recommendedName>
        <fullName evidence="24">Pre-mRNA-processing factor 17</fullName>
    </recommendedName>
</protein>
<dbReference type="NCBIfam" id="TIGR00378">
    <property type="entry name" value="cax"/>
    <property type="match status" value="1"/>
</dbReference>
<comment type="function">
    <text evidence="23">Vacuolar cation/proton exchanger (CAX). Translocates Ca(2+) and other metal ions into vacuoles using the proton gradient formed by H(+)-ATPase and H(+)-pyrophosphatase.</text>
</comment>
<evidence type="ECO:0000256" key="24">
    <source>
        <dbReference type="ARBA" id="ARBA00068146"/>
    </source>
</evidence>
<keyword evidence="19 29" id="KW-0472">Membrane</keyword>
<feature type="transmembrane region" description="Helical" evidence="29">
    <location>
        <begin position="408"/>
        <end position="427"/>
    </location>
</feature>
<sequence>MMVAEKPALGFQAHGDGDDELELELASPAPPPRKMHSLEFEHIGSLAAVAESLAPGSRWQRALTSVRVVIFQAKINVLLPFGPLAIMLHYLSGTHQGWVFLFSLIGITPLAERLGYATEQLACYTGPTVGGLLNATFGNATEMIISIYALKNGMIRVVQQSLLGSILSNMLLVLGCAFFAGGLVHSDRDQVFNKASAVVNSGLLLMAVLGLMFPAVLHFTHSEAQYGKSEVALSRFSSCIMLVAYASYLFFQLKSHRSMYSPIGDEEAAAEEEDEKEITQGEAICWLFILTIWISVLSGYLVDAIQGASESLNLPVAFISVILLPIVGNAAEHASAIMFAMKNKLDITLGVAIGSSTQISMFVIPFCVVIGWMMGQEMDLNFQLFETATLFITVLVVAFMLQEGTSNYFKGLMLILCYLIVAASFFVHVDPDAILLRAGRRVVSGGFGGRVLAAPPSVQLWAPILGPQHPHAPISSASGNRNHKLGHVEDAAVLPFLFDEQYNTFHRFGYAADPSGLHIVGDAQPQAPEPDTVYNLAPSEHKRRRLLAKADNEAELAPPEAKNPASEEWILHNKQSPWAGKKEAPPAELTDEQKQYAEAHAAKKAEKEARLEGKSERTEVVVKTTFHGKEEKDYQGRSWITPPKDAKATNDHCYIPKRCVHEWVGHTKGVSAIRFFPKYGHLLLSASMDCKIKIWDVLGSRTCMRTYMGHSKAVRDISFSNDGTKFLSAGYDRNIQYWDTETGQVISTFSTGKVPYVVKLNPDEDKQHILLAGMSDKKIVQWDMKSGQITQEYDQHLGAVNTITFVDNNRRFVTSSDDKSLRVWEFGIPVVIKYISEPHMHSMPSMSLHPNSNWLAAQSLDNQILIYSTKERFQLNKKKRFAGHIVAGYACQVNFSPDGRFVMSGDGEGSCWFWDWKSCRRFKTLKCHNGVCIGSFVSAIKDICLNAIFEVEKMFFYLLRTELWQRYCLSSWERFCNNPIHAECHGILEVTCSTRESRRFQALAANWGTRALHPLPGDITVRLLRDNGFDKVKLFEADPPALRALGHSGIQVMLGLPNELLGSVAASVTAAEQWVIQNVSTYVSKYGVDIRYVAVGNEPFLKSYKGKFEAATLPAVQNVQAALVKAGLARQVHVTVPLNADVYESGDGRPSSGDFRPDIAGLMVSLVRYLLDNGGVLTINIYPFLSLYADPNFPVDYAYFPSPGARPSQASVQDGNVLYTNVFDANYDTLIAALEKHGLGAIPVIVGEIGWPTDGDKNANAANAQRFNQGLFDRIIAGKGTPRRPRMPDVYVFALLDEDNKSIDPGSFERHWGVFNYDGSPKYPLRLASGRAIVPAKGVRYLSRQCLDARANVSYAFNQFFQSANQQKAACKFNNLSVITTTDPSQGTCRFEIMIDTGRHELTGKPASPAARAGPSASSWSAVLLLGLAGLTALVAW</sequence>
<feature type="repeat" description="WD" evidence="25">
    <location>
        <begin position="707"/>
        <end position="748"/>
    </location>
</feature>
<dbReference type="ExpressionAtlas" id="A0A3L6DAY8">
    <property type="expression patterns" value="baseline and differential"/>
</dbReference>
<evidence type="ECO:0000256" key="12">
    <source>
        <dbReference type="ARBA" id="ARBA00022728"/>
    </source>
</evidence>
<dbReference type="InterPro" id="IPR015943">
    <property type="entry name" value="WD40/YVTN_repeat-like_dom_sf"/>
</dbReference>
<dbReference type="FunFam" id="1.20.1420.30:FF:000008">
    <property type="entry name" value="Vacuolar cation/proton exchanger"/>
    <property type="match status" value="1"/>
</dbReference>
<dbReference type="Gene3D" id="3.20.20.80">
    <property type="entry name" value="Glycosidases"/>
    <property type="match status" value="1"/>
</dbReference>
<evidence type="ECO:0000256" key="5">
    <source>
        <dbReference type="ARBA" id="ARBA00022448"/>
    </source>
</evidence>
<evidence type="ECO:0000256" key="18">
    <source>
        <dbReference type="ARBA" id="ARBA00023065"/>
    </source>
</evidence>
<dbReference type="Gene3D" id="2.130.10.10">
    <property type="entry name" value="YVTN repeat-like/Quinoprotein amine dehydrogenase"/>
    <property type="match status" value="1"/>
</dbReference>
<dbReference type="SMART" id="SM00768">
    <property type="entry name" value="X8"/>
    <property type="match status" value="1"/>
</dbReference>
<dbReference type="PROSITE" id="PS00587">
    <property type="entry name" value="GLYCOSYL_HYDROL_F17"/>
    <property type="match status" value="1"/>
</dbReference>
<evidence type="ECO:0000256" key="9">
    <source>
        <dbReference type="ARBA" id="ARBA00022574"/>
    </source>
</evidence>
<dbReference type="GO" id="GO:0015369">
    <property type="term" value="F:calcium:proton antiporter activity"/>
    <property type="evidence" value="ECO:0007669"/>
    <property type="project" value="InterPro"/>
</dbReference>
<dbReference type="PROSITE" id="PS50294">
    <property type="entry name" value="WD_REPEATS_REGION"/>
    <property type="match status" value="3"/>
</dbReference>
<dbReference type="PANTHER" id="PTHR43979">
    <property type="entry name" value="PRE-MRNA-PROCESSING FACTOR 17"/>
    <property type="match status" value="1"/>
</dbReference>
<comment type="similarity">
    <text evidence="4 26">Belongs to the glycosyl hydrolase 17 family.</text>
</comment>
<feature type="compositionally biased region" description="Basic and acidic residues" evidence="28">
    <location>
        <begin position="580"/>
        <end position="616"/>
    </location>
</feature>
<dbReference type="InterPro" id="IPR004798">
    <property type="entry name" value="CAX-like"/>
</dbReference>
<dbReference type="Gene3D" id="1.20.1420.30">
    <property type="entry name" value="NCX, central ion-binding region"/>
    <property type="match status" value="1"/>
</dbReference>
<dbReference type="GO" id="GO:0000398">
    <property type="term" value="P:mRNA splicing, via spliceosome"/>
    <property type="evidence" value="ECO:0007669"/>
    <property type="project" value="InterPro"/>
</dbReference>
<evidence type="ECO:0000256" key="21">
    <source>
        <dbReference type="ARBA" id="ARBA00023242"/>
    </source>
</evidence>
<gene>
    <name evidence="31" type="primary">CAX2_2</name>
    <name evidence="31" type="ORF">Zm00014a_016427</name>
</gene>
<dbReference type="CDD" id="cd00200">
    <property type="entry name" value="WD40"/>
    <property type="match status" value="1"/>
</dbReference>
<name>A0A3L6DAY8_MAIZE</name>
<keyword evidence="11 29" id="KW-0812">Transmembrane</keyword>
<keyword evidence="20" id="KW-0508">mRNA splicing</keyword>
<evidence type="ECO:0000259" key="30">
    <source>
        <dbReference type="SMART" id="SM00768"/>
    </source>
</evidence>
<evidence type="ECO:0000256" key="19">
    <source>
        <dbReference type="ARBA" id="ARBA00023136"/>
    </source>
</evidence>
<keyword evidence="6" id="KW-0050">Antiport</keyword>
<feature type="repeat" description="WD" evidence="25">
    <location>
        <begin position="663"/>
        <end position="697"/>
    </location>
</feature>
<dbReference type="GO" id="GO:0004553">
    <property type="term" value="F:hydrolase activity, hydrolyzing O-glycosyl compounds"/>
    <property type="evidence" value="ECO:0007669"/>
    <property type="project" value="InterPro"/>
</dbReference>
<feature type="transmembrane region" description="Helical" evidence="29">
    <location>
        <begin position="97"/>
        <end position="116"/>
    </location>
</feature>
<evidence type="ECO:0000256" key="15">
    <source>
        <dbReference type="ARBA" id="ARBA00022801"/>
    </source>
</evidence>
<evidence type="ECO:0000256" key="13">
    <source>
        <dbReference type="ARBA" id="ARBA00022729"/>
    </source>
</evidence>
<keyword evidence="5" id="KW-0813">Transport</keyword>
<dbReference type="GO" id="GO:0071013">
    <property type="term" value="C:catalytic step 2 spliceosome"/>
    <property type="evidence" value="ECO:0007669"/>
    <property type="project" value="InterPro"/>
</dbReference>
<keyword evidence="10" id="KW-0507">mRNA processing</keyword>
<dbReference type="InterPro" id="IPR012946">
    <property type="entry name" value="X8"/>
</dbReference>
<evidence type="ECO:0000256" key="8">
    <source>
        <dbReference type="ARBA" id="ARBA00022568"/>
    </source>
</evidence>
<dbReference type="InterPro" id="IPR032847">
    <property type="entry name" value="PRPF17"/>
</dbReference>
<dbReference type="NCBIfam" id="TIGR00846">
    <property type="entry name" value="caca2"/>
    <property type="match status" value="1"/>
</dbReference>
<evidence type="ECO:0000256" key="1">
    <source>
        <dbReference type="ARBA" id="ARBA00004123"/>
    </source>
</evidence>
<dbReference type="Pfam" id="PF00400">
    <property type="entry name" value="WD40"/>
    <property type="match status" value="4"/>
</dbReference>
<dbReference type="InterPro" id="IPR019775">
    <property type="entry name" value="WD40_repeat_CS"/>
</dbReference>
<evidence type="ECO:0000256" key="6">
    <source>
        <dbReference type="ARBA" id="ARBA00022449"/>
    </source>
</evidence>
<evidence type="ECO:0000256" key="27">
    <source>
        <dbReference type="RuleBase" id="RU004336"/>
    </source>
</evidence>
<keyword evidence="16" id="KW-0106">Calcium</keyword>
<evidence type="ECO:0000256" key="2">
    <source>
        <dbReference type="ARBA" id="ARBA00004128"/>
    </source>
</evidence>
<dbReference type="Pfam" id="PF01699">
    <property type="entry name" value="Na_Ca_ex"/>
    <property type="match status" value="2"/>
</dbReference>
<evidence type="ECO:0000256" key="7">
    <source>
        <dbReference type="ARBA" id="ARBA00022554"/>
    </source>
</evidence>
<evidence type="ECO:0000256" key="10">
    <source>
        <dbReference type="ARBA" id="ARBA00022664"/>
    </source>
</evidence>
<feature type="transmembrane region" description="Helical" evidence="29">
    <location>
        <begin position="380"/>
        <end position="401"/>
    </location>
</feature>
<evidence type="ECO:0000256" key="29">
    <source>
        <dbReference type="SAM" id="Phobius"/>
    </source>
</evidence>
<dbReference type="Pfam" id="PF00332">
    <property type="entry name" value="Glyco_hydro_17"/>
    <property type="match status" value="1"/>
</dbReference>
<keyword evidence="14" id="KW-0677">Repeat</keyword>
<proteinExistence type="inferred from homology"/>
<comment type="similarity">
    <text evidence="3">Belongs to the Ca(2+):cation antiporter (CaCA) (TC 2.A.19) family. Cation/proton exchanger (CAX) subfamily.</text>
</comment>
<evidence type="ECO:0000256" key="25">
    <source>
        <dbReference type="PROSITE-ProRule" id="PRU00221"/>
    </source>
</evidence>